<keyword evidence="4" id="KW-1185">Reference proteome</keyword>
<dbReference type="InterPro" id="IPR000898">
    <property type="entry name" value="Indolamine_dOase"/>
</dbReference>
<keyword evidence="2" id="KW-0408">Iron</keyword>
<dbReference type="Proteomes" id="UP000672027">
    <property type="component" value="Chromosome"/>
</dbReference>
<evidence type="ECO:0008006" key="5">
    <source>
        <dbReference type="Google" id="ProtNLM"/>
    </source>
</evidence>
<organism evidence="3 4">
    <name type="scientific">Candidatus Thiothrix anitrata</name>
    <dbReference type="NCBI Taxonomy" id="2823902"/>
    <lineage>
        <taxon>Bacteria</taxon>
        <taxon>Pseudomonadati</taxon>
        <taxon>Pseudomonadota</taxon>
        <taxon>Gammaproteobacteria</taxon>
        <taxon>Thiotrichales</taxon>
        <taxon>Thiotrichaceae</taxon>
        <taxon>Thiothrix</taxon>
    </lineage>
</organism>
<proteinExistence type="predicted"/>
<dbReference type="EMBL" id="CP072800">
    <property type="protein sequence ID" value="QTR50757.1"/>
    <property type="molecule type" value="Genomic_DNA"/>
</dbReference>
<keyword evidence="1" id="KW-0479">Metal-binding</keyword>
<accession>A0ABX7X5V9</accession>
<dbReference type="PANTHER" id="PTHR28657:SF5">
    <property type="entry name" value="INDOLEAMINE 2,3-DIOXYGENASE"/>
    <property type="match status" value="1"/>
</dbReference>
<protein>
    <recommendedName>
        <fullName evidence="5">Indoleamine 2,3-dioxygenase</fullName>
    </recommendedName>
</protein>
<evidence type="ECO:0000313" key="4">
    <source>
        <dbReference type="Proteomes" id="UP000672027"/>
    </source>
</evidence>
<dbReference type="InterPro" id="IPR037217">
    <property type="entry name" value="Trp/Indoleamine_2_3_dOase-like"/>
</dbReference>
<evidence type="ECO:0000256" key="2">
    <source>
        <dbReference type="ARBA" id="ARBA00023004"/>
    </source>
</evidence>
<dbReference type="Pfam" id="PF01231">
    <property type="entry name" value="IDO"/>
    <property type="match status" value="1"/>
</dbReference>
<dbReference type="SUPFAM" id="SSF140959">
    <property type="entry name" value="Indolic compounds 2,3-dioxygenase-like"/>
    <property type="match status" value="1"/>
</dbReference>
<sequence>MDSISAFWMPDDVTGFLPKITPSTPLALSQLPYGSSRILGQLSTELGVMTDTDLEYIISSLKGEPEVAPADTTPEVCEGILRAYVIVAAHLIHRPYFAQKKELPEAIAKPIWDFSKYVGRPPSLTYASYVLANFSNKISVRSKPSDIKVAQTLTGTSDEEWFIAVHLSAETVGAEVVAAIKRMELALQSNNIEVLTSALESIEAGVLFAKSIFAEVAGNIDPTVFRESIRPLLFGHDRIRFNGVSGNPEVTYVGETGAQSGMMRAVDIALGTRHSDHVISSFKHFVLCAPPSHQEFFERTSKTGQQLLGFINNIYIKKARRNALLAVAELRRVHLDIVNYFLVENGRKLTDKGTGGTDFLIWLGNLVNETEADANT</sequence>
<reference evidence="3 4" key="1">
    <citation type="submission" date="2021-04" db="EMBL/GenBank/DDBJ databases">
        <title>Genomics, taxonomy and metabolism of representatives of sulfur bacteria of the genus Thiothrix: Thiothrix fructosivorans QT, Thiothrix unzii A1T and three new species, Thiothrix subterranea sp. nov., Thiothrix litoralis sp. nov. and 'Candidatus Thiothrix anitrata' sp. nov.</title>
        <authorList>
            <person name="Ravin N.V."/>
            <person name="Smolyakov D."/>
            <person name="Rudenko T.S."/>
            <person name="Mardanov A.V."/>
            <person name="Beletsky A.V."/>
            <person name="Markov N.D."/>
            <person name="Fomenkov A.I."/>
            <person name="Roberts R.J."/>
            <person name="Karnachuk O.V."/>
            <person name="Novikov A."/>
            <person name="Grabovich M.Y."/>
        </authorList>
    </citation>
    <scope>NUCLEOTIDE SEQUENCE [LARGE SCALE GENOMIC DNA]</scope>
    <source>
        <strain evidence="3 4">A52</strain>
    </source>
</reference>
<name>A0ABX7X5V9_9GAMM</name>
<dbReference type="Gene3D" id="1.20.58.480">
    <property type="match status" value="1"/>
</dbReference>
<evidence type="ECO:0000256" key="1">
    <source>
        <dbReference type="ARBA" id="ARBA00022723"/>
    </source>
</evidence>
<gene>
    <name evidence="3" type="ORF">J8380_04080</name>
</gene>
<evidence type="ECO:0000313" key="3">
    <source>
        <dbReference type="EMBL" id="QTR50757.1"/>
    </source>
</evidence>
<dbReference type="PANTHER" id="PTHR28657">
    <property type="entry name" value="INDOLEAMINE 2,3-DIOXYGENASE"/>
    <property type="match status" value="1"/>
</dbReference>
<dbReference type="RefSeq" id="WP_210228572.1">
    <property type="nucleotide sequence ID" value="NZ_CP072800.1"/>
</dbReference>